<proteinExistence type="predicted"/>
<dbReference type="AlphaFoldDB" id="A0A7R9BNI3"/>
<feature type="transmembrane region" description="Helical" evidence="6">
    <location>
        <begin position="442"/>
        <end position="464"/>
    </location>
</feature>
<feature type="transmembrane region" description="Helical" evidence="6">
    <location>
        <begin position="416"/>
        <end position="435"/>
    </location>
</feature>
<feature type="domain" description="SLC26A/SulP transporter" evidence="7">
    <location>
        <begin position="86"/>
        <end position="476"/>
    </location>
</feature>
<evidence type="ECO:0000256" key="5">
    <source>
        <dbReference type="SAM" id="MobiDB-lite"/>
    </source>
</evidence>
<feature type="transmembrane region" description="Helical" evidence="6">
    <location>
        <begin position="114"/>
        <end position="133"/>
    </location>
</feature>
<evidence type="ECO:0000256" key="2">
    <source>
        <dbReference type="ARBA" id="ARBA00022692"/>
    </source>
</evidence>
<dbReference type="OrthoDB" id="288203at2759"/>
<feature type="non-terminal residue" evidence="8">
    <location>
        <position position="1"/>
    </location>
</feature>
<feature type="transmembrane region" description="Helical" evidence="6">
    <location>
        <begin position="337"/>
        <end position="357"/>
    </location>
</feature>
<keyword evidence="2 6" id="KW-0812">Transmembrane</keyword>
<dbReference type="InterPro" id="IPR001902">
    <property type="entry name" value="SLC26A/SulP_fam"/>
</dbReference>
<keyword evidence="9" id="KW-1185">Reference proteome</keyword>
<dbReference type="Pfam" id="PF00916">
    <property type="entry name" value="Sulfate_transp"/>
    <property type="match status" value="1"/>
</dbReference>
<evidence type="ECO:0000313" key="9">
    <source>
        <dbReference type="Proteomes" id="UP000678499"/>
    </source>
</evidence>
<dbReference type="GO" id="GO:0016020">
    <property type="term" value="C:membrane"/>
    <property type="evidence" value="ECO:0007669"/>
    <property type="project" value="UniProtKB-SubCell"/>
</dbReference>
<dbReference type="Proteomes" id="UP000678499">
    <property type="component" value="Unassembled WGS sequence"/>
</dbReference>
<comment type="subcellular location">
    <subcellularLocation>
        <location evidence="1">Membrane</location>
        <topology evidence="1">Multi-pass membrane protein</topology>
    </subcellularLocation>
</comment>
<feature type="transmembrane region" description="Helical" evidence="6">
    <location>
        <begin position="277"/>
        <end position="300"/>
    </location>
</feature>
<dbReference type="PANTHER" id="PTHR11814">
    <property type="entry name" value="SULFATE TRANSPORTER"/>
    <property type="match status" value="1"/>
</dbReference>
<accession>A0A7R9BNI3</accession>
<evidence type="ECO:0000256" key="3">
    <source>
        <dbReference type="ARBA" id="ARBA00022989"/>
    </source>
</evidence>
<feature type="compositionally biased region" description="Basic and acidic residues" evidence="5">
    <location>
        <begin position="1"/>
        <end position="11"/>
    </location>
</feature>
<feature type="transmembrane region" description="Helical" evidence="6">
    <location>
        <begin position="194"/>
        <end position="216"/>
    </location>
</feature>
<feature type="transmembrane region" description="Helical" evidence="6">
    <location>
        <begin position="160"/>
        <end position="182"/>
    </location>
</feature>
<evidence type="ECO:0000256" key="6">
    <source>
        <dbReference type="SAM" id="Phobius"/>
    </source>
</evidence>
<evidence type="ECO:0000256" key="4">
    <source>
        <dbReference type="ARBA" id="ARBA00023136"/>
    </source>
</evidence>
<dbReference type="GO" id="GO:0055085">
    <property type="term" value="P:transmembrane transport"/>
    <property type="evidence" value="ECO:0007669"/>
    <property type="project" value="InterPro"/>
</dbReference>
<name>A0A7R9BNI3_9CRUS</name>
<feature type="transmembrane region" description="Helical" evidence="6">
    <location>
        <begin position="236"/>
        <end position="256"/>
    </location>
</feature>
<gene>
    <name evidence="8" type="ORF">NMOB1V02_LOCUS4833</name>
</gene>
<evidence type="ECO:0000259" key="7">
    <source>
        <dbReference type="Pfam" id="PF00916"/>
    </source>
</evidence>
<feature type="region of interest" description="Disordered" evidence="5">
    <location>
        <begin position="1"/>
        <end position="22"/>
    </location>
</feature>
<feature type="transmembrane region" description="Helical" evidence="6">
    <location>
        <begin position="87"/>
        <end position="107"/>
    </location>
</feature>
<keyword evidence="4 6" id="KW-0472">Membrane</keyword>
<feature type="transmembrane region" description="Helical" evidence="6">
    <location>
        <begin position="484"/>
        <end position="503"/>
    </location>
</feature>
<evidence type="ECO:0000313" key="8">
    <source>
        <dbReference type="EMBL" id="CAD7277091.1"/>
    </source>
</evidence>
<sequence>DGQHQHPQHEQQRRRHHGSLSQHFPPIQYGRFEKGHHRQCHDGQTGSVLASWASRTRKCCSMRTLKKRLPVITWIPKTTLETVVCDLIAGLSVGLTVIPHAFAFAGLAGLPVQYGLYSAFVGCFVYFIFGSIAEVTIGPTATQAMITANFVTNRGLPPQIAVTLCFMSGCFTFIAGLLNLGLFMKFVSVPITSAFTTAVAINIAFSQIKAILGFKFQASGFIMCVRKICENLYKTQLWNTVLGVSCIIFLSTFRFLKPISEPNPADSATRRRLRRALWFACNGSNAVSVILSATLAYLFYSNGIQPFPITGDMPAGIPSVSIPTFSYVDSEGKTHDFLDVLGTIGAGVFVVPILAVLENMSIAKAFAKGKAMDATQEMLAIGISNILGSFVSSMPVTGTFSRTAINASSGVKSPSGGLLTGSIVLFSLAFLTPCFKYIPVATLGAVVICAVIFVVDIPTIIAIWKCKKSDLLPYTATFCGCLFLEMHWGIIFGLIAQVILLLMEYTNPRIRFQKVMLGKMNGKLAAKVAANVAAVKEAVDENGGIALDYLEATLRKNA</sequence>
<dbReference type="InterPro" id="IPR011547">
    <property type="entry name" value="SLC26A/SulP_dom"/>
</dbReference>
<protein>
    <recommendedName>
        <fullName evidence="7">SLC26A/SulP transporter domain-containing protein</fullName>
    </recommendedName>
</protein>
<reference evidence="8" key="1">
    <citation type="submission" date="2020-11" db="EMBL/GenBank/DDBJ databases">
        <authorList>
            <person name="Tran Van P."/>
        </authorList>
    </citation>
    <scope>NUCLEOTIDE SEQUENCE</scope>
</reference>
<feature type="transmembrane region" description="Helical" evidence="6">
    <location>
        <begin position="378"/>
        <end position="396"/>
    </location>
</feature>
<keyword evidence="3 6" id="KW-1133">Transmembrane helix</keyword>
<evidence type="ECO:0000256" key="1">
    <source>
        <dbReference type="ARBA" id="ARBA00004141"/>
    </source>
</evidence>
<dbReference type="EMBL" id="OA882832">
    <property type="protein sequence ID" value="CAD7277091.1"/>
    <property type="molecule type" value="Genomic_DNA"/>
</dbReference>
<organism evidence="8">
    <name type="scientific">Notodromas monacha</name>
    <dbReference type="NCBI Taxonomy" id="399045"/>
    <lineage>
        <taxon>Eukaryota</taxon>
        <taxon>Metazoa</taxon>
        <taxon>Ecdysozoa</taxon>
        <taxon>Arthropoda</taxon>
        <taxon>Crustacea</taxon>
        <taxon>Oligostraca</taxon>
        <taxon>Ostracoda</taxon>
        <taxon>Podocopa</taxon>
        <taxon>Podocopida</taxon>
        <taxon>Cypridocopina</taxon>
        <taxon>Cypridoidea</taxon>
        <taxon>Cyprididae</taxon>
        <taxon>Notodromas</taxon>
    </lineage>
</organism>
<dbReference type="EMBL" id="CAJPEX010000795">
    <property type="protein sequence ID" value="CAG0917243.1"/>
    <property type="molecule type" value="Genomic_DNA"/>
</dbReference>